<dbReference type="InterPro" id="IPR000210">
    <property type="entry name" value="BTB/POZ_dom"/>
</dbReference>
<dbReference type="CDD" id="cd18186">
    <property type="entry name" value="BTB_POZ_ZBTB_KLHL-like"/>
    <property type="match status" value="1"/>
</dbReference>
<sequence>MVQPASKPPVRPQPSPSSLPKIQLRPPPEVQAQVQSQPFPPPPPPPLPEAIPHPKAQPQSRPQPQRASTGPGKNPVTAPRPRLPALRGSTGSIILPPRPHSAESTCPKHSLFYMQESMIVLKVEGSLYRVHKYLLEHHSDYFNGFFSDDANAMGHSDDHPIPLPDNVSQQGFDILLGFLYTGIYDPTSVSLQGWVTLLRISALLQFHKVRQYAIRELTARRTSLAAVDAILLAKEHDIPSWLGPAYADLVRRPASLDDDEAERLGARTTAQIGRARERLRQEEYAQCQQRKYGARYTPPERPDEQLVARAVNEVFQLPGATSDTQ</sequence>
<reference evidence="3 4" key="1">
    <citation type="journal article" date="2018" name="Biotechnol. Biofuels">
        <title>Integrative visual omics of the white-rot fungus Polyporus brumalis exposes the biotechnological potential of its oxidative enzymes for delignifying raw plant biomass.</title>
        <authorList>
            <person name="Miyauchi S."/>
            <person name="Rancon A."/>
            <person name="Drula E."/>
            <person name="Hage H."/>
            <person name="Chaduli D."/>
            <person name="Favel A."/>
            <person name="Grisel S."/>
            <person name="Henrissat B."/>
            <person name="Herpoel-Gimbert I."/>
            <person name="Ruiz-Duenas F.J."/>
            <person name="Chevret D."/>
            <person name="Hainaut M."/>
            <person name="Lin J."/>
            <person name="Wang M."/>
            <person name="Pangilinan J."/>
            <person name="Lipzen A."/>
            <person name="Lesage-Meessen L."/>
            <person name="Navarro D."/>
            <person name="Riley R."/>
            <person name="Grigoriev I.V."/>
            <person name="Zhou S."/>
            <person name="Raouche S."/>
            <person name="Rosso M.N."/>
        </authorList>
    </citation>
    <scope>NUCLEOTIDE SEQUENCE [LARGE SCALE GENOMIC DNA]</scope>
    <source>
        <strain evidence="3 4">BRFM 1820</strain>
    </source>
</reference>
<feature type="domain" description="BTB" evidence="2">
    <location>
        <begin position="117"/>
        <end position="188"/>
    </location>
</feature>
<keyword evidence="4" id="KW-1185">Reference proteome</keyword>
<name>A0A371DIL5_9APHY</name>
<accession>A0A371DIL5</accession>
<gene>
    <name evidence="3" type="ORF">OH76DRAFT_1344883</name>
</gene>
<feature type="compositionally biased region" description="Pro residues" evidence="1">
    <location>
        <begin position="38"/>
        <end position="51"/>
    </location>
</feature>
<evidence type="ECO:0000313" key="3">
    <source>
        <dbReference type="EMBL" id="RDX52370.1"/>
    </source>
</evidence>
<evidence type="ECO:0000256" key="1">
    <source>
        <dbReference type="SAM" id="MobiDB-lite"/>
    </source>
</evidence>
<dbReference type="InterPro" id="IPR011333">
    <property type="entry name" value="SKP1/BTB/POZ_sf"/>
</dbReference>
<feature type="region of interest" description="Disordered" evidence="1">
    <location>
        <begin position="1"/>
        <end position="101"/>
    </location>
</feature>
<dbReference type="AlphaFoldDB" id="A0A371DIL5"/>
<dbReference type="SMART" id="SM00225">
    <property type="entry name" value="BTB"/>
    <property type="match status" value="1"/>
</dbReference>
<evidence type="ECO:0000313" key="4">
    <source>
        <dbReference type="Proteomes" id="UP000256964"/>
    </source>
</evidence>
<dbReference type="PROSITE" id="PS50097">
    <property type="entry name" value="BTB"/>
    <property type="match status" value="1"/>
</dbReference>
<dbReference type="OrthoDB" id="2593747at2759"/>
<proteinExistence type="predicted"/>
<dbReference type="EMBL" id="KZ857390">
    <property type="protein sequence ID" value="RDX52370.1"/>
    <property type="molecule type" value="Genomic_DNA"/>
</dbReference>
<dbReference type="SUPFAM" id="SSF54695">
    <property type="entry name" value="POZ domain"/>
    <property type="match status" value="1"/>
</dbReference>
<dbReference type="STRING" id="139420.A0A371DIL5"/>
<dbReference type="Gene3D" id="3.30.710.10">
    <property type="entry name" value="Potassium Channel Kv1.1, Chain A"/>
    <property type="match status" value="1"/>
</dbReference>
<dbReference type="Pfam" id="PF00651">
    <property type="entry name" value="BTB"/>
    <property type="match status" value="1"/>
</dbReference>
<organism evidence="3 4">
    <name type="scientific">Lentinus brumalis</name>
    <dbReference type="NCBI Taxonomy" id="2498619"/>
    <lineage>
        <taxon>Eukaryota</taxon>
        <taxon>Fungi</taxon>
        <taxon>Dikarya</taxon>
        <taxon>Basidiomycota</taxon>
        <taxon>Agaricomycotina</taxon>
        <taxon>Agaricomycetes</taxon>
        <taxon>Polyporales</taxon>
        <taxon>Polyporaceae</taxon>
        <taxon>Lentinus</taxon>
    </lineage>
</organism>
<feature type="compositionally biased region" description="Pro residues" evidence="1">
    <location>
        <begin position="1"/>
        <end position="17"/>
    </location>
</feature>
<protein>
    <recommendedName>
        <fullName evidence="2">BTB domain-containing protein</fullName>
    </recommendedName>
</protein>
<evidence type="ECO:0000259" key="2">
    <source>
        <dbReference type="PROSITE" id="PS50097"/>
    </source>
</evidence>
<dbReference type="Proteomes" id="UP000256964">
    <property type="component" value="Unassembled WGS sequence"/>
</dbReference>
<feature type="compositionally biased region" description="Low complexity" evidence="1">
    <location>
        <begin position="53"/>
        <end position="68"/>
    </location>
</feature>